<dbReference type="EMBL" id="NPKH01000016">
    <property type="protein sequence ID" value="PAP95928.1"/>
    <property type="molecule type" value="Genomic_DNA"/>
</dbReference>
<dbReference type="Proteomes" id="UP000215931">
    <property type="component" value="Unassembled WGS sequence"/>
</dbReference>
<dbReference type="PANTHER" id="PTHR43591:SF24">
    <property type="entry name" value="2-METHOXY-6-POLYPRENYL-1,4-BENZOQUINOL METHYLASE, MITOCHONDRIAL"/>
    <property type="match status" value="1"/>
</dbReference>
<keyword evidence="3" id="KW-1185">Reference proteome</keyword>
<dbReference type="InterPro" id="IPR029063">
    <property type="entry name" value="SAM-dependent_MTases_sf"/>
</dbReference>
<feature type="domain" description="Methyltransferase type 11" evidence="1">
    <location>
        <begin position="95"/>
        <end position="190"/>
    </location>
</feature>
<evidence type="ECO:0000313" key="3">
    <source>
        <dbReference type="Proteomes" id="UP000215931"/>
    </source>
</evidence>
<name>A0A271KJF1_9HYPH</name>
<proteinExistence type="predicted"/>
<accession>A0A271KJF1</accession>
<dbReference type="AlphaFoldDB" id="A0A271KJF1"/>
<dbReference type="Gene3D" id="3.40.50.150">
    <property type="entry name" value="Vaccinia Virus protein VP39"/>
    <property type="match status" value="1"/>
</dbReference>
<reference evidence="2 3" key="1">
    <citation type="submission" date="2017-08" db="EMBL/GenBank/DDBJ databases">
        <title>Mesorhizobium wenxinae sp. nov., a novel rhizobial species isolated from root nodules of chickpea (Cicer arietinum L.).</title>
        <authorList>
            <person name="Zhang J."/>
        </authorList>
    </citation>
    <scope>NUCLEOTIDE SEQUENCE [LARGE SCALE GENOMIC DNA]</scope>
    <source>
        <strain evidence="3">WYCCWR 10019</strain>
    </source>
</reference>
<organism evidence="2 3">
    <name type="scientific">Mesorhizobium wenxiniae</name>
    <dbReference type="NCBI Taxonomy" id="2014805"/>
    <lineage>
        <taxon>Bacteria</taxon>
        <taxon>Pseudomonadati</taxon>
        <taxon>Pseudomonadota</taxon>
        <taxon>Alphaproteobacteria</taxon>
        <taxon>Hyphomicrobiales</taxon>
        <taxon>Phyllobacteriaceae</taxon>
        <taxon>Mesorhizobium</taxon>
    </lineage>
</organism>
<dbReference type="SUPFAM" id="SSF53335">
    <property type="entry name" value="S-adenosyl-L-methionine-dependent methyltransferases"/>
    <property type="match status" value="1"/>
</dbReference>
<evidence type="ECO:0000313" key="2">
    <source>
        <dbReference type="EMBL" id="PAP95928.1"/>
    </source>
</evidence>
<dbReference type="InterPro" id="IPR013216">
    <property type="entry name" value="Methyltransf_11"/>
</dbReference>
<sequence>MTALHRRDEILAFFFSETTATFLLRWNRARRRSAGEAHNGRMEIEGRTIMTLPSYAMNQASFPQMYERWLVGPLFRPWAEMALDELELSSGDRLLDIACGTGIVARVARERLGEAGYIVGVDISPDMLAVALAVEPAIDWRQGNAGELPLRNGETFDLVVCQQGLQFFPDRPAAVAQMRRALAKDGRLAIAMWRPDDEIPFFRELRRVAERHLGAIADQRYSFGEAAPLEALLRDAGFHEVRSRIISRTIHFGEGAPFLHLNTMALVGMSSLAKEMGDQERKRVVEEIVSESAPVLRPYGNGSGLAFELSANLATAKG</sequence>
<dbReference type="GO" id="GO:0008757">
    <property type="term" value="F:S-adenosylmethionine-dependent methyltransferase activity"/>
    <property type="evidence" value="ECO:0007669"/>
    <property type="project" value="InterPro"/>
</dbReference>
<dbReference type="PANTHER" id="PTHR43591">
    <property type="entry name" value="METHYLTRANSFERASE"/>
    <property type="match status" value="1"/>
</dbReference>
<evidence type="ECO:0000259" key="1">
    <source>
        <dbReference type="Pfam" id="PF08241"/>
    </source>
</evidence>
<gene>
    <name evidence="2" type="ORF">CIT31_09040</name>
</gene>
<protein>
    <recommendedName>
        <fullName evidence="1">Methyltransferase type 11 domain-containing protein</fullName>
    </recommendedName>
</protein>
<dbReference type="Pfam" id="PF08241">
    <property type="entry name" value="Methyltransf_11"/>
    <property type="match status" value="1"/>
</dbReference>
<dbReference type="CDD" id="cd02440">
    <property type="entry name" value="AdoMet_MTases"/>
    <property type="match status" value="1"/>
</dbReference>
<comment type="caution">
    <text evidence="2">The sequence shown here is derived from an EMBL/GenBank/DDBJ whole genome shotgun (WGS) entry which is preliminary data.</text>
</comment>